<reference evidence="4" key="1">
    <citation type="journal article" date="2022" name="Int. J. Syst. Evol. Microbiol.">
        <title>A novel species of lactic acid bacteria, Ligilactobacillus pabuli sp. nov., isolated from alfalfa silage.</title>
        <authorList>
            <person name="Tohno M."/>
            <person name="Tanizawa Y."/>
            <person name="Sawada H."/>
            <person name="Sakamoto M."/>
            <person name="Ohkuma M."/>
            <person name="Kobayashi H."/>
        </authorList>
    </citation>
    <scope>NUCLEOTIDE SEQUENCE</scope>
    <source>
        <strain evidence="4">AF129</strain>
    </source>
</reference>
<accession>A0ABQ5JHC6</accession>
<feature type="transmembrane region" description="Helical" evidence="2">
    <location>
        <begin position="91"/>
        <end position="109"/>
    </location>
</feature>
<feature type="domain" description="CAAX prenyl protease 2/Lysostaphin resistance protein A-like" evidence="3">
    <location>
        <begin position="136"/>
        <end position="222"/>
    </location>
</feature>
<dbReference type="InterPro" id="IPR003675">
    <property type="entry name" value="Rce1/LyrA-like_dom"/>
</dbReference>
<keyword evidence="4" id="KW-0645">Protease</keyword>
<feature type="transmembrane region" description="Helical" evidence="2">
    <location>
        <begin position="241"/>
        <end position="259"/>
    </location>
</feature>
<evidence type="ECO:0000313" key="5">
    <source>
        <dbReference type="Proteomes" id="UP001055149"/>
    </source>
</evidence>
<dbReference type="Proteomes" id="UP001055149">
    <property type="component" value="Unassembled WGS sequence"/>
</dbReference>
<feature type="transmembrane region" description="Helical" evidence="2">
    <location>
        <begin position="51"/>
        <end position="70"/>
    </location>
</feature>
<evidence type="ECO:0000256" key="1">
    <source>
        <dbReference type="ARBA" id="ARBA00009067"/>
    </source>
</evidence>
<dbReference type="EMBL" id="BQXH01000005">
    <property type="protein sequence ID" value="GKS81093.1"/>
    <property type="molecule type" value="Genomic_DNA"/>
</dbReference>
<keyword evidence="2" id="KW-1133">Transmembrane helix</keyword>
<name>A0ABQ5JHC6_9LACO</name>
<evidence type="ECO:0000256" key="2">
    <source>
        <dbReference type="SAM" id="Phobius"/>
    </source>
</evidence>
<sequence>MKEPATYRQTIKKVWLTSATYTIVFQIAAVVAVAVEVLLKPQLLSGDQLEQIGSPYFFAVAAGLLVILAASSPRIRQTFFKPGDAPMNWRTFGGLVAVTLLVQLIFTGYSNGLESLLNSFHLTANAEVDAATAGSETWSMFIYAGFLAPITEELVFRGFILRTMQPFGPVPAVALSAYLFGLYHLNIMQSPFALILGVVLGYVALKYGIKWSITLHAFNNLVLGDGLGWLLGILPKTASSIVNLLVFVGGAGLGLYLLWRQLPVFKNWYRTQRPKSEDLRHVFLNWAGIILTLVSLIIMVSQIEAK</sequence>
<keyword evidence="2" id="KW-0472">Membrane</keyword>
<dbReference type="GO" id="GO:0006508">
    <property type="term" value="P:proteolysis"/>
    <property type="evidence" value="ECO:0007669"/>
    <property type="project" value="UniProtKB-KW"/>
</dbReference>
<feature type="transmembrane region" description="Helical" evidence="2">
    <location>
        <begin position="279"/>
        <end position="300"/>
    </location>
</feature>
<gene>
    <name evidence="4" type="ORF">LPAF129_07780</name>
</gene>
<keyword evidence="5" id="KW-1185">Reference proteome</keyword>
<comment type="caution">
    <text evidence="4">The sequence shown here is derived from an EMBL/GenBank/DDBJ whole genome shotgun (WGS) entry which is preliminary data.</text>
</comment>
<feature type="transmembrane region" description="Helical" evidence="2">
    <location>
        <begin position="167"/>
        <end position="185"/>
    </location>
</feature>
<dbReference type="Pfam" id="PF02517">
    <property type="entry name" value="Rce1-like"/>
    <property type="match status" value="1"/>
</dbReference>
<keyword evidence="4" id="KW-0378">Hydrolase</keyword>
<dbReference type="PANTHER" id="PTHR43592:SF15">
    <property type="entry name" value="CAAX AMINO TERMINAL PROTEASE FAMILY PROTEIN"/>
    <property type="match status" value="1"/>
</dbReference>
<proteinExistence type="inferred from homology"/>
<organism evidence="4 5">
    <name type="scientific">Ligilactobacillus pabuli</name>
    <dbReference type="NCBI Taxonomy" id="2886039"/>
    <lineage>
        <taxon>Bacteria</taxon>
        <taxon>Bacillati</taxon>
        <taxon>Bacillota</taxon>
        <taxon>Bacilli</taxon>
        <taxon>Lactobacillales</taxon>
        <taxon>Lactobacillaceae</taxon>
        <taxon>Ligilactobacillus</taxon>
    </lineage>
</organism>
<evidence type="ECO:0000313" key="4">
    <source>
        <dbReference type="EMBL" id="GKS81093.1"/>
    </source>
</evidence>
<feature type="transmembrane region" description="Helical" evidence="2">
    <location>
        <begin position="21"/>
        <end position="39"/>
    </location>
</feature>
<dbReference type="GO" id="GO:0008233">
    <property type="term" value="F:peptidase activity"/>
    <property type="evidence" value="ECO:0007669"/>
    <property type="project" value="UniProtKB-KW"/>
</dbReference>
<dbReference type="RefSeq" id="WP_244054855.1">
    <property type="nucleotide sequence ID" value="NZ_BQXH01000005.1"/>
</dbReference>
<protein>
    <submittedName>
        <fullName evidence="4">CAAX amino protease</fullName>
    </submittedName>
</protein>
<keyword evidence="2" id="KW-0812">Transmembrane</keyword>
<feature type="transmembrane region" description="Helical" evidence="2">
    <location>
        <begin position="192"/>
        <end position="209"/>
    </location>
</feature>
<dbReference type="PANTHER" id="PTHR43592">
    <property type="entry name" value="CAAX AMINO TERMINAL PROTEASE"/>
    <property type="match status" value="1"/>
</dbReference>
<evidence type="ECO:0000259" key="3">
    <source>
        <dbReference type="Pfam" id="PF02517"/>
    </source>
</evidence>
<comment type="similarity">
    <text evidence="1">Belongs to the UPF0177 family.</text>
</comment>